<reference evidence="2 3" key="1">
    <citation type="submission" date="2024-11" db="EMBL/GenBank/DDBJ databases">
        <title>A near-complete genome assembly of Cinchona calisaya.</title>
        <authorList>
            <person name="Lian D.C."/>
            <person name="Zhao X.W."/>
            <person name="Wei L."/>
        </authorList>
    </citation>
    <scope>NUCLEOTIDE SEQUENCE [LARGE SCALE GENOMIC DNA]</scope>
    <source>
        <tissue evidence="2">Nenye</tissue>
    </source>
</reference>
<comment type="caution">
    <text evidence="2">The sequence shown here is derived from an EMBL/GenBank/DDBJ whole genome shotgun (WGS) entry which is preliminary data.</text>
</comment>
<dbReference type="PANTHER" id="PTHR31642">
    <property type="entry name" value="TRICHOTHECENE 3-O-ACETYLTRANSFERASE"/>
    <property type="match status" value="1"/>
</dbReference>
<accession>A0ABD2ZS77</accession>
<evidence type="ECO:0000313" key="3">
    <source>
        <dbReference type="Proteomes" id="UP001630127"/>
    </source>
</evidence>
<evidence type="ECO:0000313" key="2">
    <source>
        <dbReference type="EMBL" id="KAL3522133.1"/>
    </source>
</evidence>
<name>A0ABD2ZS77_9GENT</name>
<gene>
    <name evidence="2" type="ORF">ACH5RR_014967</name>
</gene>
<sequence>MAPKQNFEVNVSKTQVVAAALPMQEHWLPLSNLDLLLPPVDVGVFFCYEKPSSDHSFGSLAGVLKKALAQTLVSYYAFAGEMVQNVAGEPELLCNNRGVDFVEAFADVEFKELNLYNPDDSIEGKLVPEKKQGVLAVQVTQLACGALVVGCTFDHRVADAYSANMFFVSWAEMAQSKPLSFRPSFRRSSVSARHPGCFDLSIDDMYVPISKLPPPEKELNGINQTSLSRIYYIKAEQIDQLQLLANDNNNNGTKSKRSKLEAFTAFLWKLIATGTNASDKYCRLGIVVDGRTRLASDDKNESKSLMNNYFGNVLSIPFGEKKNKDLEEMKLSLITNEVHNFLDGAVTKEHFLGLIDYVEAHRPEPALAKIYACKVTKEEPAFVVSSGQRFPVRKIDFGWGLPVFGSYHFPWAAKSGYVMPMPSASGNGDWIVYMHLPQGQIEVIEEKAAHVFKPLSHDYLGPI</sequence>
<protein>
    <submittedName>
        <fullName evidence="2">Uncharacterized protein</fullName>
    </submittedName>
</protein>
<keyword evidence="3" id="KW-1185">Reference proteome</keyword>
<dbReference type="AlphaFoldDB" id="A0ABD2ZS77"/>
<dbReference type="Proteomes" id="UP001630127">
    <property type="component" value="Unassembled WGS sequence"/>
</dbReference>
<dbReference type="InterPro" id="IPR023213">
    <property type="entry name" value="CAT-like_dom_sf"/>
</dbReference>
<dbReference type="Pfam" id="PF02458">
    <property type="entry name" value="Transferase"/>
    <property type="match status" value="1"/>
</dbReference>
<dbReference type="InterPro" id="IPR050317">
    <property type="entry name" value="Plant_Fungal_Acyltransferase"/>
</dbReference>
<comment type="similarity">
    <text evidence="1">Belongs to the plant acyltransferase family.</text>
</comment>
<evidence type="ECO:0000256" key="1">
    <source>
        <dbReference type="ARBA" id="ARBA00009861"/>
    </source>
</evidence>
<proteinExistence type="inferred from homology"/>
<dbReference type="Gene3D" id="3.30.559.10">
    <property type="entry name" value="Chloramphenicol acetyltransferase-like domain"/>
    <property type="match status" value="2"/>
</dbReference>
<dbReference type="PANTHER" id="PTHR31642:SF266">
    <property type="entry name" value="HXXXD-TYPE ACYL-TRANSFERASE FAMILY PROTEIN"/>
    <property type="match status" value="1"/>
</dbReference>
<organism evidence="2 3">
    <name type="scientific">Cinchona calisaya</name>
    <dbReference type="NCBI Taxonomy" id="153742"/>
    <lineage>
        <taxon>Eukaryota</taxon>
        <taxon>Viridiplantae</taxon>
        <taxon>Streptophyta</taxon>
        <taxon>Embryophyta</taxon>
        <taxon>Tracheophyta</taxon>
        <taxon>Spermatophyta</taxon>
        <taxon>Magnoliopsida</taxon>
        <taxon>eudicotyledons</taxon>
        <taxon>Gunneridae</taxon>
        <taxon>Pentapetalae</taxon>
        <taxon>asterids</taxon>
        <taxon>lamiids</taxon>
        <taxon>Gentianales</taxon>
        <taxon>Rubiaceae</taxon>
        <taxon>Cinchonoideae</taxon>
        <taxon>Cinchoneae</taxon>
        <taxon>Cinchona</taxon>
    </lineage>
</organism>
<dbReference type="EMBL" id="JBJUIK010000007">
    <property type="protein sequence ID" value="KAL3522133.1"/>
    <property type="molecule type" value="Genomic_DNA"/>
</dbReference>